<dbReference type="NCBIfam" id="TIGR00552">
    <property type="entry name" value="nadE"/>
    <property type="match status" value="1"/>
</dbReference>
<evidence type="ECO:0000256" key="7">
    <source>
        <dbReference type="ARBA" id="ARBA00052340"/>
    </source>
</evidence>
<dbReference type="UniPathway" id="UPA00253">
    <property type="reaction ID" value="UER00334"/>
</dbReference>
<evidence type="ECO:0000256" key="3">
    <source>
        <dbReference type="ARBA" id="ARBA00022598"/>
    </source>
</evidence>
<dbReference type="Gene3D" id="3.40.50.620">
    <property type="entry name" value="HUPs"/>
    <property type="match status" value="1"/>
</dbReference>
<dbReference type="SUPFAM" id="SSF52402">
    <property type="entry name" value="Adenine nucleotide alpha hydrolases-like"/>
    <property type="match status" value="1"/>
</dbReference>
<dbReference type="Proteomes" id="UP000305883">
    <property type="component" value="Unassembled WGS sequence"/>
</dbReference>
<reference evidence="10 11" key="1">
    <citation type="journal article" date="2019" name="Genome Biol. Evol.">
        <title>Genomic Plasticity Mediated by Transposable Elements in the Plant Pathogenic Fungus Colletotrichum higginsianum.</title>
        <authorList>
            <person name="Tsushima A."/>
            <person name="Gan P."/>
            <person name="Kumakura N."/>
            <person name="Narusaka M."/>
            <person name="Takano Y."/>
            <person name="Narusaka Y."/>
            <person name="Shirasu K."/>
        </authorList>
    </citation>
    <scope>NUCLEOTIDE SEQUENCE [LARGE SCALE GENOMIC DNA]</scope>
    <source>
        <strain evidence="10 11">MAFF305635-RFP</strain>
    </source>
</reference>
<keyword evidence="5 8" id="KW-0067">ATP-binding</keyword>
<dbReference type="InterPro" id="IPR036526">
    <property type="entry name" value="C-N_Hydrolase_sf"/>
</dbReference>
<dbReference type="InterPro" id="IPR022310">
    <property type="entry name" value="NAD/GMP_synthase"/>
</dbReference>
<dbReference type="InterPro" id="IPR003694">
    <property type="entry name" value="NAD_synthase"/>
</dbReference>
<keyword evidence="3 8" id="KW-0436">Ligase</keyword>
<dbReference type="Pfam" id="PF02540">
    <property type="entry name" value="NAD_synthase"/>
    <property type="match status" value="1"/>
</dbReference>
<accession>A0A4T0WDK4</accession>
<evidence type="ECO:0000313" key="11">
    <source>
        <dbReference type="Proteomes" id="UP000305883"/>
    </source>
</evidence>
<evidence type="ECO:0000256" key="8">
    <source>
        <dbReference type="PIRNR" id="PIRNR006630"/>
    </source>
</evidence>
<dbReference type="AlphaFoldDB" id="A0A4T0WDK4"/>
<evidence type="ECO:0000313" key="10">
    <source>
        <dbReference type="EMBL" id="TID03935.1"/>
    </source>
</evidence>
<keyword evidence="6 8" id="KW-0520">NAD</keyword>
<comment type="similarity">
    <text evidence="2 8">In the C-terminal section; belongs to the NAD synthetase family.</text>
</comment>
<feature type="domain" description="CN hydrolase" evidence="9">
    <location>
        <begin position="61"/>
        <end position="331"/>
    </location>
</feature>
<dbReference type="GO" id="GO:0005524">
    <property type="term" value="F:ATP binding"/>
    <property type="evidence" value="ECO:0007669"/>
    <property type="project" value="UniProtKB-UniRule"/>
</dbReference>
<comment type="catalytic activity">
    <reaction evidence="7 8">
        <text>deamido-NAD(+) + L-glutamine + ATP + H2O = L-glutamate + AMP + diphosphate + NAD(+) + H(+)</text>
        <dbReference type="Rhea" id="RHEA:24384"/>
        <dbReference type="ChEBI" id="CHEBI:15377"/>
        <dbReference type="ChEBI" id="CHEBI:15378"/>
        <dbReference type="ChEBI" id="CHEBI:29985"/>
        <dbReference type="ChEBI" id="CHEBI:30616"/>
        <dbReference type="ChEBI" id="CHEBI:33019"/>
        <dbReference type="ChEBI" id="CHEBI:57540"/>
        <dbReference type="ChEBI" id="CHEBI:58359"/>
        <dbReference type="ChEBI" id="CHEBI:58437"/>
        <dbReference type="ChEBI" id="CHEBI:456215"/>
        <dbReference type="EC" id="6.3.5.1"/>
    </reaction>
</comment>
<dbReference type="HAMAP" id="MF_02090">
    <property type="entry name" value="NadE_glutamine_dep"/>
    <property type="match status" value="1"/>
</dbReference>
<name>A0A4T0WDK4_9PEZI</name>
<dbReference type="PIRSF" id="PIRSF006630">
    <property type="entry name" value="NADS_GAT"/>
    <property type="match status" value="1"/>
</dbReference>
<dbReference type="GO" id="GO:0005737">
    <property type="term" value="C:cytoplasm"/>
    <property type="evidence" value="ECO:0007669"/>
    <property type="project" value="InterPro"/>
</dbReference>
<dbReference type="Pfam" id="PF00795">
    <property type="entry name" value="CN_hydrolase"/>
    <property type="match status" value="1"/>
</dbReference>
<dbReference type="OrthoDB" id="2020662at2759"/>
<protein>
    <recommendedName>
        <fullName evidence="8">Glutamine-dependent NAD(+) synthetase</fullName>
        <ecNumber evidence="8">6.3.5.1</ecNumber>
    </recommendedName>
    <alternativeName>
        <fullName evidence="8">NAD(+) synthase [glutamine-hydrolyzing]</fullName>
    </alternativeName>
</protein>
<evidence type="ECO:0000256" key="4">
    <source>
        <dbReference type="ARBA" id="ARBA00022741"/>
    </source>
</evidence>
<evidence type="ECO:0000259" key="9">
    <source>
        <dbReference type="PROSITE" id="PS50263"/>
    </source>
</evidence>
<dbReference type="CDD" id="cd07570">
    <property type="entry name" value="GAT_Gln-NAD-synth"/>
    <property type="match status" value="1"/>
</dbReference>
<dbReference type="GO" id="GO:0009435">
    <property type="term" value="P:NAD+ biosynthetic process"/>
    <property type="evidence" value="ECO:0007669"/>
    <property type="project" value="UniProtKB-UniRule"/>
</dbReference>
<evidence type="ECO:0000256" key="6">
    <source>
        <dbReference type="ARBA" id="ARBA00023027"/>
    </source>
</evidence>
<dbReference type="InterPro" id="IPR014445">
    <property type="entry name" value="Gln-dep_NAD_synthase"/>
</dbReference>
<dbReference type="EC" id="6.3.5.1" evidence="8"/>
<evidence type="ECO:0000256" key="1">
    <source>
        <dbReference type="ARBA" id="ARBA00005188"/>
    </source>
</evidence>
<proteinExistence type="inferred from homology"/>
<organism evidence="10 11">
    <name type="scientific">Colletotrichum higginsianum</name>
    <dbReference type="NCBI Taxonomy" id="80884"/>
    <lineage>
        <taxon>Eukaryota</taxon>
        <taxon>Fungi</taxon>
        <taxon>Dikarya</taxon>
        <taxon>Ascomycota</taxon>
        <taxon>Pezizomycotina</taxon>
        <taxon>Sordariomycetes</taxon>
        <taxon>Hypocreomycetidae</taxon>
        <taxon>Glomerellales</taxon>
        <taxon>Glomerellaceae</taxon>
        <taxon>Colletotrichum</taxon>
        <taxon>Colletotrichum destructivum species complex</taxon>
    </lineage>
</organism>
<sequence>MESANGRVLQPQGKLLNSSEFLDESSVHPNHQNLISTTREGHPDPLCESHYNSSRNMGHLITVATCSLNQWALDWEGNAARIVESIQKAKAAGARLRVGPELEICGYGCLDHLLEQDLYLHCFEMLRRILLDETCYGILLDIGMPVQHRNQRFNCRVLCLDGKILMIRPKMWLANDGNYREMRHFTPWMHPRQTEQYHLPRILQDIQGATHVVFGDAVVSTPDTCFGAETCEELFTPNAPHIAMSLDGVEIITNSSGSHFTLQKLDTRLKLIMEATRKCGGIYLYANQQGCDGDRLYYDGSAMILVNGDVVAQGSQFSLNDVEVITATVDLEEVRAYRSAISRGLQAARSDAKYERIQTSFELSSEDEDADIMITPSPPIKPKFYSVEEEIALCAGCYLWDYLRRSGTAGYLVPLSGGIDSCATATIVFSMCRIVIKAVEEGNLQVIEDVKRLAKYDGEGVLPKTPQALCNQIFSTIYMGMKTQSSAETRQRARDLAEAIGSYHINLDIDDVYNAQKSLAVSALNFEPRFKVEGGTQQENLTLQCIQARIRMVTAYEFGQLLPTARGRPGGGGLLVLGSANVGESLRGYFTKYDCSSADINPIGSIDKADLKRFIAWAEKDFNIPCLHDFLTAVPTAELEPISETYVQSDEVDMGMTYQELTIMGRLRKVNKLGPYGMFQRLVHDWSIDRKRGPEDDAPAYEPSQTADKVKKFFHFYAINRHKMTTLTPALHCNDYSPDDNRFDLRPFLYPPFWKSWSFKKIDAELERIEKRRAKTKA</sequence>
<dbReference type="Gene3D" id="3.60.110.10">
    <property type="entry name" value="Carbon-nitrogen hydrolase"/>
    <property type="match status" value="1"/>
</dbReference>
<dbReference type="CDD" id="cd00553">
    <property type="entry name" value="NAD_synthase"/>
    <property type="match status" value="1"/>
</dbReference>
<gene>
    <name evidence="10" type="ORF">CH35J_002559</name>
</gene>
<comment type="caution">
    <text evidence="10">The sequence shown here is derived from an EMBL/GenBank/DDBJ whole genome shotgun (WGS) entry which is preliminary data.</text>
</comment>
<dbReference type="InterPro" id="IPR014729">
    <property type="entry name" value="Rossmann-like_a/b/a_fold"/>
</dbReference>
<dbReference type="SUPFAM" id="SSF56317">
    <property type="entry name" value="Carbon-nitrogen hydrolase"/>
    <property type="match status" value="1"/>
</dbReference>
<dbReference type="GO" id="GO:0003952">
    <property type="term" value="F:NAD+ synthase (glutamine-hydrolyzing) activity"/>
    <property type="evidence" value="ECO:0007669"/>
    <property type="project" value="UniProtKB-UniRule"/>
</dbReference>
<dbReference type="InterPro" id="IPR003010">
    <property type="entry name" value="C-N_Hydrolase"/>
</dbReference>
<dbReference type="FunFam" id="3.60.110.10:FF:000003">
    <property type="entry name" value="Glutamine-dependent NAD(+) synthetase"/>
    <property type="match status" value="1"/>
</dbReference>
<dbReference type="PANTHER" id="PTHR23090:SF9">
    <property type="entry name" value="GLUTAMINE-DEPENDENT NAD(+) SYNTHETASE"/>
    <property type="match status" value="1"/>
</dbReference>
<keyword evidence="4 8" id="KW-0547">Nucleotide-binding</keyword>
<dbReference type="PANTHER" id="PTHR23090">
    <property type="entry name" value="NH 3 /GLUTAMINE-DEPENDENT NAD + SYNTHETASE"/>
    <property type="match status" value="1"/>
</dbReference>
<dbReference type="EMBL" id="MWPZ01000002">
    <property type="protein sequence ID" value="TID03935.1"/>
    <property type="molecule type" value="Genomic_DNA"/>
</dbReference>
<dbReference type="FunFam" id="3.40.50.620:FF:000036">
    <property type="entry name" value="Glutamine-dependent NAD(+) synthetase"/>
    <property type="match status" value="1"/>
</dbReference>
<evidence type="ECO:0000256" key="2">
    <source>
        <dbReference type="ARBA" id="ARBA00007145"/>
    </source>
</evidence>
<dbReference type="PROSITE" id="PS50263">
    <property type="entry name" value="CN_HYDROLASE"/>
    <property type="match status" value="1"/>
</dbReference>
<comment type="pathway">
    <text evidence="1 8">Cofactor biosynthesis; NAD(+) biosynthesis; NAD(+) from deamido-NAD(+) (L-Gln route): step 1/1.</text>
</comment>
<evidence type="ECO:0000256" key="5">
    <source>
        <dbReference type="ARBA" id="ARBA00022840"/>
    </source>
</evidence>
<dbReference type="GO" id="GO:0004359">
    <property type="term" value="F:glutaminase activity"/>
    <property type="evidence" value="ECO:0007669"/>
    <property type="project" value="InterPro"/>
</dbReference>